<proteinExistence type="predicted"/>
<organism evidence="1">
    <name type="scientific">Anopheles marajoara</name>
    <dbReference type="NCBI Taxonomy" id="58244"/>
    <lineage>
        <taxon>Eukaryota</taxon>
        <taxon>Metazoa</taxon>
        <taxon>Ecdysozoa</taxon>
        <taxon>Arthropoda</taxon>
        <taxon>Hexapoda</taxon>
        <taxon>Insecta</taxon>
        <taxon>Pterygota</taxon>
        <taxon>Neoptera</taxon>
        <taxon>Endopterygota</taxon>
        <taxon>Diptera</taxon>
        <taxon>Nematocera</taxon>
        <taxon>Culicoidea</taxon>
        <taxon>Culicidae</taxon>
        <taxon>Anophelinae</taxon>
        <taxon>Anopheles</taxon>
    </lineage>
</organism>
<dbReference type="AlphaFoldDB" id="A0A2M4CE83"/>
<reference evidence="1" key="1">
    <citation type="submission" date="2018-01" db="EMBL/GenBank/DDBJ databases">
        <title>An insight into the sialome of Amazonian anophelines.</title>
        <authorList>
            <person name="Ribeiro J.M."/>
            <person name="Scarpassa V."/>
            <person name="Calvo E."/>
        </authorList>
    </citation>
    <scope>NUCLEOTIDE SEQUENCE</scope>
    <source>
        <tissue evidence="1">Salivary glands</tissue>
    </source>
</reference>
<accession>A0A2M4CE83</accession>
<evidence type="ECO:0000313" key="1">
    <source>
        <dbReference type="EMBL" id="MBW63624.1"/>
    </source>
</evidence>
<dbReference type="EMBL" id="GGFJ01014483">
    <property type="protein sequence ID" value="MBW63624.1"/>
    <property type="molecule type" value="Transcribed_RNA"/>
</dbReference>
<protein>
    <submittedName>
        <fullName evidence="1">Putative secreted protein</fullName>
    </submittedName>
</protein>
<name>A0A2M4CE83_9DIPT</name>
<sequence length="70" mass="8225">MWFDHFLLLNNGRRYLNAILLPTNTPYFIECCAITNLCPTNARCKTISIINLTHTYTLNKRAYCTIHLYL</sequence>